<dbReference type="PANTHER" id="PTHR11439">
    <property type="entry name" value="GAG-POL-RELATED RETROTRANSPOSON"/>
    <property type="match status" value="1"/>
</dbReference>
<accession>A0ABY9CZ15</accession>
<feature type="domain" description="Reverse transcriptase Ty1/copia-type" evidence="1">
    <location>
        <begin position="37"/>
        <end position="151"/>
    </location>
</feature>
<dbReference type="Proteomes" id="UP001227230">
    <property type="component" value="Chromosome 12"/>
</dbReference>
<dbReference type="CDD" id="cd09272">
    <property type="entry name" value="RNase_HI_RT_Ty1"/>
    <property type="match status" value="1"/>
</dbReference>
<gene>
    <name evidence="2" type="ORF">VitviT2T_018357</name>
</gene>
<protein>
    <recommendedName>
        <fullName evidence="1">Reverse transcriptase Ty1/copia-type domain-containing protein</fullName>
    </recommendedName>
</protein>
<dbReference type="PANTHER" id="PTHR11439:SF450">
    <property type="entry name" value="REVERSE TRANSCRIPTASE TY1_COPIA-TYPE DOMAIN-CONTAINING PROTEIN"/>
    <property type="match status" value="1"/>
</dbReference>
<dbReference type="EMBL" id="CP126659">
    <property type="protein sequence ID" value="WJZ99953.1"/>
    <property type="molecule type" value="Genomic_DNA"/>
</dbReference>
<evidence type="ECO:0000259" key="1">
    <source>
        <dbReference type="Pfam" id="PF07727"/>
    </source>
</evidence>
<dbReference type="SUPFAM" id="SSF56672">
    <property type="entry name" value="DNA/RNA polymerases"/>
    <property type="match status" value="1"/>
</dbReference>
<evidence type="ECO:0000313" key="3">
    <source>
        <dbReference type="Proteomes" id="UP001227230"/>
    </source>
</evidence>
<reference evidence="2 3" key="1">
    <citation type="journal article" date="2023" name="Hortic Res">
        <title>The complete reference genome for grapevine (Vitis vinifera L.) genetics and breeding.</title>
        <authorList>
            <person name="Shi X."/>
            <person name="Cao S."/>
            <person name="Wang X."/>
            <person name="Huang S."/>
            <person name="Wang Y."/>
            <person name="Liu Z."/>
            <person name="Liu W."/>
            <person name="Leng X."/>
            <person name="Peng Y."/>
            <person name="Wang N."/>
            <person name="Wang Y."/>
            <person name="Ma Z."/>
            <person name="Xu X."/>
            <person name="Zhang F."/>
            <person name="Xue H."/>
            <person name="Zhong H."/>
            <person name="Wang Y."/>
            <person name="Zhang K."/>
            <person name="Velt A."/>
            <person name="Avia K."/>
            <person name="Holtgrawe D."/>
            <person name="Grimplet J."/>
            <person name="Matus J.T."/>
            <person name="Ware D."/>
            <person name="Wu X."/>
            <person name="Wang H."/>
            <person name="Liu C."/>
            <person name="Fang Y."/>
            <person name="Rustenholz C."/>
            <person name="Cheng Z."/>
            <person name="Xiao H."/>
            <person name="Zhou Y."/>
        </authorList>
    </citation>
    <scope>NUCLEOTIDE SEQUENCE [LARGE SCALE GENOMIC DNA]</scope>
    <source>
        <strain evidence="3">cv. Pinot noir / PN40024</strain>
        <tissue evidence="2">Leaf</tissue>
    </source>
</reference>
<dbReference type="InterPro" id="IPR043502">
    <property type="entry name" value="DNA/RNA_pol_sf"/>
</dbReference>
<evidence type="ECO:0000313" key="2">
    <source>
        <dbReference type="EMBL" id="WJZ99953.1"/>
    </source>
</evidence>
<sequence length="437" mass="49717">MATIQPPEKEPTCYSTTVKHHNWREAMNKEFNALLANGTWTLVPKPLHANLVGCKWVYKIKRKVDSGIERFKAYLVTKGFHQQEGVDFGETFSPMVKPTTIRMVLSLAVSRGWHLRQIDIQNAFLHGVLQEDVYMTQPPGFIHPQLSHHVYVHAINKVISLLQDNFAVKDMGELSFFLGIEAIRSDHGLYLSQRRYILDLLIRSKMDKAKPCVTPMSTSQSLIKFSCIPFHDPHLYRSVVGGLQYLSFTRPDLAFAVQKVSKYIQNPMEPHWAVVKRILRYLKNTISHALLIQPTTDLKLHTFSDADWASDHGDRSSTEVEYKALANAATKIQWIKSLLTNLCVPIAHSLILWCDNIGATYLASNPLFHARTKHIEIDFHYVHDQVLRGQLHVQFVSTKDQYADALTKPLTSSRLSLTLIVNGRLERDGTTVVGSIK</sequence>
<proteinExistence type="predicted"/>
<organism evidence="2 3">
    <name type="scientific">Vitis vinifera</name>
    <name type="common">Grape</name>
    <dbReference type="NCBI Taxonomy" id="29760"/>
    <lineage>
        <taxon>Eukaryota</taxon>
        <taxon>Viridiplantae</taxon>
        <taxon>Streptophyta</taxon>
        <taxon>Embryophyta</taxon>
        <taxon>Tracheophyta</taxon>
        <taxon>Spermatophyta</taxon>
        <taxon>Magnoliopsida</taxon>
        <taxon>eudicotyledons</taxon>
        <taxon>Gunneridae</taxon>
        <taxon>Pentapetalae</taxon>
        <taxon>rosids</taxon>
        <taxon>Vitales</taxon>
        <taxon>Vitaceae</taxon>
        <taxon>Viteae</taxon>
        <taxon>Vitis</taxon>
    </lineage>
</organism>
<keyword evidence="3" id="KW-1185">Reference proteome</keyword>
<dbReference type="Pfam" id="PF07727">
    <property type="entry name" value="RVT_2"/>
    <property type="match status" value="1"/>
</dbReference>
<dbReference type="InterPro" id="IPR013103">
    <property type="entry name" value="RVT_2"/>
</dbReference>
<name>A0ABY9CZ15_VITVI</name>